<comment type="caution">
    <text evidence="2">The sequence shown here is derived from an EMBL/GenBank/DDBJ whole genome shotgun (WGS) entry which is preliminary data.</text>
</comment>
<evidence type="ECO:0000313" key="2">
    <source>
        <dbReference type="EMBL" id="KAG2593636.1"/>
    </source>
</evidence>
<accession>A0A8T0SAB9</accession>
<protein>
    <submittedName>
        <fullName evidence="2">Uncharacterized protein</fullName>
    </submittedName>
</protein>
<proteinExistence type="predicted"/>
<sequence length="138" mass="14935">MDLRREGGRRRPGPRPRRRRQPSSTAGGWSCSRSSRRPRSCAWPPGRSGGDPRPGPERRPAHRQEGVVAAVPGKARGRLIEHAPYAHPSPVEEAEKKKSAAWLGLGSADSDRLTIALWFGARRVAATCGGSISSDLIV</sequence>
<dbReference type="Proteomes" id="UP000823388">
    <property type="component" value="Chromosome 5N"/>
</dbReference>
<name>A0A8T0SAB9_PANVG</name>
<keyword evidence="3" id="KW-1185">Reference proteome</keyword>
<organism evidence="2 3">
    <name type="scientific">Panicum virgatum</name>
    <name type="common">Blackwell switchgrass</name>
    <dbReference type="NCBI Taxonomy" id="38727"/>
    <lineage>
        <taxon>Eukaryota</taxon>
        <taxon>Viridiplantae</taxon>
        <taxon>Streptophyta</taxon>
        <taxon>Embryophyta</taxon>
        <taxon>Tracheophyta</taxon>
        <taxon>Spermatophyta</taxon>
        <taxon>Magnoliopsida</taxon>
        <taxon>Liliopsida</taxon>
        <taxon>Poales</taxon>
        <taxon>Poaceae</taxon>
        <taxon>PACMAD clade</taxon>
        <taxon>Panicoideae</taxon>
        <taxon>Panicodae</taxon>
        <taxon>Paniceae</taxon>
        <taxon>Panicinae</taxon>
        <taxon>Panicum</taxon>
        <taxon>Panicum sect. Hiantes</taxon>
    </lineage>
</organism>
<evidence type="ECO:0000313" key="3">
    <source>
        <dbReference type="Proteomes" id="UP000823388"/>
    </source>
</evidence>
<feature type="compositionally biased region" description="Basic and acidic residues" evidence="1">
    <location>
        <begin position="54"/>
        <end position="65"/>
    </location>
</feature>
<feature type="compositionally biased region" description="Basic residues" evidence="1">
    <location>
        <begin position="7"/>
        <end position="21"/>
    </location>
</feature>
<feature type="region of interest" description="Disordered" evidence="1">
    <location>
        <begin position="1"/>
        <end position="66"/>
    </location>
</feature>
<evidence type="ECO:0000256" key="1">
    <source>
        <dbReference type="SAM" id="MobiDB-lite"/>
    </source>
</evidence>
<dbReference type="EMBL" id="CM029046">
    <property type="protein sequence ID" value="KAG2593636.1"/>
    <property type="molecule type" value="Genomic_DNA"/>
</dbReference>
<dbReference type="AlphaFoldDB" id="A0A8T0SAB9"/>
<reference evidence="2" key="1">
    <citation type="submission" date="2020-05" db="EMBL/GenBank/DDBJ databases">
        <title>WGS assembly of Panicum virgatum.</title>
        <authorList>
            <person name="Lovell J.T."/>
            <person name="Jenkins J."/>
            <person name="Shu S."/>
            <person name="Juenger T.E."/>
            <person name="Schmutz J."/>
        </authorList>
    </citation>
    <scope>NUCLEOTIDE SEQUENCE</scope>
    <source>
        <strain evidence="2">AP13</strain>
    </source>
</reference>
<gene>
    <name evidence="2" type="ORF">PVAP13_5NG012543</name>
</gene>